<dbReference type="RefSeq" id="WP_376942079.1">
    <property type="nucleotide sequence ID" value="NZ_CP171449.1"/>
</dbReference>
<feature type="transmembrane region" description="Helical" evidence="6">
    <location>
        <begin position="150"/>
        <end position="172"/>
    </location>
</feature>
<reference evidence="7 8" key="1">
    <citation type="submission" date="2024-09" db="EMBL/GenBank/DDBJ databases">
        <authorList>
            <person name="Sun Q."/>
            <person name="Mori K."/>
        </authorList>
    </citation>
    <scope>NUCLEOTIDE SEQUENCE [LARGE SCALE GENOMIC DNA]</scope>
    <source>
        <strain evidence="7 8">NCAIM B.01794</strain>
    </source>
</reference>
<evidence type="ECO:0000313" key="8">
    <source>
        <dbReference type="Proteomes" id="UP001589891"/>
    </source>
</evidence>
<comment type="caution">
    <text evidence="7">The sequence shown here is derived from an EMBL/GenBank/DDBJ whole genome shotgun (WGS) entry which is preliminary data.</text>
</comment>
<dbReference type="InterPro" id="IPR011701">
    <property type="entry name" value="MFS"/>
</dbReference>
<dbReference type="Proteomes" id="UP001589891">
    <property type="component" value="Unassembled WGS sequence"/>
</dbReference>
<feature type="transmembrane region" description="Helical" evidence="6">
    <location>
        <begin position="265"/>
        <end position="288"/>
    </location>
</feature>
<comment type="subcellular location">
    <subcellularLocation>
        <location evidence="1">Membrane</location>
        <topology evidence="1">Multi-pass membrane protein</topology>
    </subcellularLocation>
</comment>
<dbReference type="PANTHER" id="PTHR12778:SF10">
    <property type="entry name" value="MAJOR FACILITATOR SUPERFAMILY DOMAIN-CONTAINING PROTEIN 3"/>
    <property type="match status" value="1"/>
</dbReference>
<dbReference type="InterPro" id="IPR036259">
    <property type="entry name" value="MFS_trans_sf"/>
</dbReference>
<organism evidence="7 8">
    <name type="scientific">Azorhizophilus paspali</name>
    <name type="common">Azotobacter paspali</name>
    <dbReference type="NCBI Taxonomy" id="69963"/>
    <lineage>
        <taxon>Bacteria</taxon>
        <taxon>Pseudomonadati</taxon>
        <taxon>Pseudomonadota</taxon>
        <taxon>Gammaproteobacteria</taxon>
        <taxon>Pseudomonadales</taxon>
        <taxon>Pseudomonadaceae</taxon>
        <taxon>Azorhizophilus</taxon>
    </lineage>
</organism>
<proteinExistence type="predicted"/>
<evidence type="ECO:0000256" key="3">
    <source>
        <dbReference type="ARBA" id="ARBA00022692"/>
    </source>
</evidence>
<feature type="transmembrane region" description="Helical" evidence="6">
    <location>
        <begin position="79"/>
        <end position="100"/>
    </location>
</feature>
<evidence type="ECO:0000256" key="6">
    <source>
        <dbReference type="SAM" id="Phobius"/>
    </source>
</evidence>
<dbReference type="Pfam" id="PF07690">
    <property type="entry name" value="MFS_1"/>
    <property type="match status" value="1"/>
</dbReference>
<protein>
    <submittedName>
        <fullName evidence="7">MFS transporter</fullName>
    </submittedName>
</protein>
<sequence length="457" mass="48322">MSLNTRNHKVKLRSTVEQQLMASAISAADYSCMSTSSSTPRRLTATQVLPAIAGIYVSQTIITALTTQALPSLLRSEGASLTVASLAALLWMPWGIRFLWAPWVERMRLPPGRLERRSRSLVLKGQWLMAAILVLLGLVSLVSQVSLDSFAIWLLAGLLLAAMVAASTDVACDGFTVEQLAGQQRGWGNAVQVGGSYVGATLGAGGFLLVAGKAGWPTALVVVGLAIVLLGLPMLRLREPLRDQALAVDHRPGLWHALRRPQVRIGLLMILLSSVGVRLTLGMFGPFMLDRGMSLEQVGWLFSSLHIGAGLTGAVLGGLLVRIAPGWRAVWIAVGLKACVLLVLTLAALAASLTVLTILVGLTFAVLGCLWVALYSALMKLTSPLQAGVDFTVFQSADALLAMAGGVAGGWLAEHLGYHFCFGLASTLMVIATGVVWRHVCTEKSAPVASQGAVHAR</sequence>
<feature type="transmembrane region" description="Helical" evidence="6">
    <location>
        <begin position="391"/>
        <end position="411"/>
    </location>
</feature>
<feature type="transmembrane region" description="Helical" evidence="6">
    <location>
        <begin position="330"/>
        <end position="350"/>
    </location>
</feature>
<name>A0ABV6SGC6_AZOPA</name>
<evidence type="ECO:0000256" key="1">
    <source>
        <dbReference type="ARBA" id="ARBA00004141"/>
    </source>
</evidence>
<feature type="transmembrane region" description="Helical" evidence="6">
    <location>
        <begin position="193"/>
        <end position="210"/>
    </location>
</feature>
<dbReference type="Gene3D" id="1.20.1250.20">
    <property type="entry name" value="MFS general substrate transporter like domains"/>
    <property type="match status" value="2"/>
</dbReference>
<feature type="transmembrane region" description="Helical" evidence="6">
    <location>
        <begin position="356"/>
        <end position="379"/>
    </location>
</feature>
<keyword evidence="8" id="KW-1185">Reference proteome</keyword>
<feature type="transmembrane region" description="Helical" evidence="6">
    <location>
        <begin position="121"/>
        <end position="144"/>
    </location>
</feature>
<dbReference type="EMBL" id="JBHLSS010000003">
    <property type="protein sequence ID" value="MFC0708273.1"/>
    <property type="molecule type" value="Genomic_DNA"/>
</dbReference>
<evidence type="ECO:0000256" key="2">
    <source>
        <dbReference type="ARBA" id="ARBA00022448"/>
    </source>
</evidence>
<evidence type="ECO:0000256" key="4">
    <source>
        <dbReference type="ARBA" id="ARBA00022989"/>
    </source>
</evidence>
<evidence type="ECO:0000256" key="5">
    <source>
        <dbReference type="ARBA" id="ARBA00023136"/>
    </source>
</evidence>
<keyword evidence="5 6" id="KW-0472">Membrane</keyword>
<gene>
    <name evidence="7" type="ORF">ACFFGX_01190</name>
</gene>
<dbReference type="PANTHER" id="PTHR12778">
    <property type="entry name" value="SOLUTE CARRIER FAMILY 33 ACETYL-COA TRANSPORTER -RELATED"/>
    <property type="match status" value="1"/>
</dbReference>
<dbReference type="InterPro" id="IPR004752">
    <property type="entry name" value="AmpG_permease/AT-1"/>
</dbReference>
<keyword evidence="2" id="KW-0813">Transport</keyword>
<keyword evidence="3 6" id="KW-0812">Transmembrane</keyword>
<evidence type="ECO:0000313" key="7">
    <source>
        <dbReference type="EMBL" id="MFC0708273.1"/>
    </source>
</evidence>
<dbReference type="SUPFAM" id="SSF103473">
    <property type="entry name" value="MFS general substrate transporter"/>
    <property type="match status" value="1"/>
</dbReference>
<accession>A0ABV6SGC6</accession>
<feature type="transmembrane region" description="Helical" evidence="6">
    <location>
        <begin position="300"/>
        <end position="323"/>
    </location>
</feature>
<keyword evidence="4 6" id="KW-1133">Transmembrane helix</keyword>
<feature type="transmembrane region" description="Helical" evidence="6">
    <location>
        <begin position="216"/>
        <end position="235"/>
    </location>
</feature>
<feature type="transmembrane region" description="Helical" evidence="6">
    <location>
        <begin position="48"/>
        <end position="67"/>
    </location>
</feature>
<feature type="transmembrane region" description="Helical" evidence="6">
    <location>
        <begin position="417"/>
        <end position="437"/>
    </location>
</feature>